<dbReference type="GO" id="GO:0030497">
    <property type="term" value="P:fatty acid elongation"/>
    <property type="evidence" value="ECO:0007669"/>
    <property type="project" value="TreeGrafter"/>
</dbReference>
<dbReference type="CDD" id="cd05233">
    <property type="entry name" value="SDR_c"/>
    <property type="match status" value="1"/>
</dbReference>
<dbReference type="EMBL" id="BSTK01000003">
    <property type="protein sequence ID" value="GLY84329.1"/>
    <property type="molecule type" value="Genomic_DNA"/>
</dbReference>
<comment type="similarity">
    <text evidence="1">Belongs to the short-chain dehydrogenases/reductases (SDR) family.</text>
</comment>
<dbReference type="InterPro" id="IPR020904">
    <property type="entry name" value="Sc_DH/Rdtase_CS"/>
</dbReference>
<evidence type="ECO:0000256" key="2">
    <source>
        <dbReference type="ARBA" id="ARBA00023002"/>
    </source>
</evidence>
<dbReference type="SUPFAM" id="SSF51735">
    <property type="entry name" value="NAD(P)-binding Rossmann-fold domains"/>
    <property type="match status" value="1"/>
</dbReference>
<dbReference type="PANTHER" id="PTHR42760">
    <property type="entry name" value="SHORT-CHAIN DEHYDROGENASES/REDUCTASES FAMILY MEMBER"/>
    <property type="match status" value="1"/>
</dbReference>
<dbReference type="Proteomes" id="UP001165074">
    <property type="component" value="Unassembled WGS sequence"/>
</dbReference>
<dbReference type="Pfam" id="PF13561">
    <property type="entry name" value="adh_short_C2"/>
    <property type="match status" value="1"/>
</dbReference>
<dbReference type="Gene3D" id="3.40.50.720">
    <property type="entry name" value="NAD(P)-binding Rossmann-like Domain"/>
    <property type="match status" value="1"/>
</dbReference>
<evidence type="ECO:0000313" key="3">
    <source>
        <dbReference type="EMBL" id="GLY84329.1"/>
    </source>
</evidence>
<dbReference type="InterPro" id="IPR002347">
    <property type="entry name" value="SDR_fam"/>
</dbReference>
<dbReference type="PRINTS" id="PR00080">
    <property type="entry name" value="SDRFAMILY"/>
</dbReference>
<evidence type="ECO:0000313" key="4">
    <source>
        <dbReference type="Proteomes" id="UP001165074"/>
    </source>
</evidence>
<accession>A0A9W6RZF2</accession>
<dbReference type="PANTHER" id="PTHR42760:SF40">
    <property type="entry name" value="3-OXOACYL-[ACYL-CARRIER-PROTEIN] REDUCTASE, CHLOROPLASTIC"/>
    <property type="match status" value="1"/>
</dbReference>
<dbReference type="InterPro" id="IPR036291">
    <property type="entry name" value="NAD(P)-bd_dom_sf"/>
</dbReference>
<evidence type="ECO:0000256" key="1">
    <source>
        <dbReference type="ARBA" id="ARBA00006484"/>
    </source>
</evidence>
<dbReference type="PRINTS" id="PR00081">
    <property type="entry name" value="GDHRDH"/>
</dbReference>
<keyword evidence="2" id="KW-0560">Oxidoreductase</keyword>
<proteinExistence type="inferred from homology"/>
<dbReference type="RefSeq" id="WP_285569697.1">
    <property type="nucleotide sequence ID" value="NZ_BSTK01000003.1"/>
</dbReference>
<organism evidence="3 4">
    <name type="scientific">Actinoallomurus iriomotensis</name>
    <dbReference type="NCBI Taxonomy" id="478107"/>
    <lineage>
        <taxon>Bacteria</taxon>
        <taxon>Bacillati</taxon>
        <taxon>Actinomycetota</taxon>
        <taxon>Actinomycetes</taxon>
        <taxon>Streptosporangiales</taxon>
        <taxon>Thermomonosporaceae</taxon>
        <taxon>Actinoallomurus</taxon>
    </lineage>
</organism>
<dbReference type="FunFam" id="3.40.50.720:FF:000084">
    <property type="entry name" value="Short-chain dehydrogenase reductase"/>
    <property type="match status" value="1"/>
</dbReference>
<dbReference type="GO" id="GO:0016616">
    <property type="term" value="F:oxidoreductase activity, acting on the CH-OH group of donors, NAD or NADP as acceptor"/>
    <property type="evidence" value="ECO:0007669"/>
    <property type="project" value="TreeGrafter"/>
</dbReference>
<dbReference type="PROSITE" id="PS00061">
    <property type="entry name" value="ADH_SHORT"/>
    <property type="match status" value="1"/>
</dbReference>
<sequence>MPRTAIVTGGGTGIGRAVARRLAADGLDVVITGRRKQVLEQTAEELGVRAVAFDASDVAAIEAALPALPGQVDVLVNNAGGNIARHRPAPAEGDLAGLRDLWAAQLESNLISAVLTTSALTPRLAVGGRVISIGSIAGARGSGGGGAYGAAKAALHTWTGDLAFELGGRGVTVNAIAPGYIEDTEFFGAGGPGTERRTWLIDQTANGRPGRPEDVADTVAFLASPEAGNITAQVIHVNGGAFRGR</sequence>
<comment type="caution">
    <text evidence="3">The sequence shown here is derived from an EMBL/GenBank/DDBJ whole genome shotgun (WGS) entry which is preliminary data.</text>
</comment>
<gene>
    <name evidence="3" type="primary">fabG</name>
    <name evidence="3" type="ORF">Airi02_022580</name>
</gene>
<keyword evidence="4" id="KW-1185">Reference proteome</keyword>
<dbReference type="AlphaFoldDB" id="A0A9W6RZF2"/>
<protein>
    <submittedName>
        <fullName evidence="3">3-oxoacyl-ACP reductase</fullName>
    </submittedName>
</protein>
<reference evidence="3" key="1">
    <citation type="submission" date="2023-03" db="EMBL/GenBank/DDBJ databases">
        <title>Actinoallomurus iriomotensis NBRC 103684.</title>
        <authorList>
            <person name="Ichikawa N."/>
            <person name="Sato H."/>
            <person name="Tonouchi N."/>
        </authorList>
    </citation>
    <scope>NUCLEOTIDE SEQUENCE</scope>
    <source>
        <strain evidence="3">NBRC 103684</strain>
    </source>
</reference>
<name>A0A9W6RZF2_9ACTN</name>